<name>A0A291QZL7_9BACT</name>
<proteinExistence type="predicted"/>
<dbReference type="Pfam" id="PF15607">
    <property type="entry name" value="Ntox44"/>
    <property type="match status" value="1"/>
</dbReference>
<keyword evidence="3" id="KW-1185">Reference proteome</keyword>
<evidence type="ECO:0000313" key="2">
    <source>
        <dbReference type="EMBL" id="ATL49388.1"/>
    </source>
</evidence>
<dbReference type="KEGG" id="cbae:COR50_20625"/>
<organism evidence="2 3">
    <name type="scientific">Chitinophaga caeni</name>
    <dbReference type="NCBI Taxonomy" id="2029983"/>
    <lineage>
        <taxon>Bacteria</taxon>
        <taxon>Pseudomonadati</taxon>
        <taxon>Bacteroidota</taxon>
        <taxon>Chitinophagia</taxon>
        <taxon>Chitinophagales</taxon>
        <taxon>Chitinophagaceae</taxon>
        <taxon>Chitinophaga</taxon>
    </lineage>
</organism>
<gene>
    <name evidence="2" type="ORF">COR50_20625</name>
</gene>
<accession>A0A291QZL7</accession>
<dbReference type="AlphaFoldDB" id="A0A291QZL7"/>
<dbReference type="Proteomes" id="UP000220133">
    <property type="component" value="Chromosome"/>
</dbReference>
<evidence type="ECO:0000313" key="3">
    <source>
        <dbReference type="Proteomes" id="UP000220133"/>
    </source>
</evidence>
<dbReference type="EMBL" id="CP023777">
    <property type="protein sequence ID" value="ATL49388.1"/>
    <property type="molecule type" value="Genomic_DNA"/>
</dbReference>
<reference evidence="2 3" key="1">
    <citation type="submission" date="2017-10" db="EMBL/GenBank/DDBJ databases">
        <title>Paenichitinophaga pekingensis gen. nov., sp. nov., isolated from activated sludge.</title>
        <authorList>
            <person name="Jin D."/>
            <person name="Kong X."/>
            <person name="Deng Y."/>
            <person name="Bai Z."/>
        </authorList>
    </citation>
    <scope>NUCLEOTIDE SEQUENCE [LARGE SCALE GENOMIC DNA]</scope>
    <source>
        <strain evidence="2 3">13</strain>
    </source>
</reference>
<feature type="domain" description="Bacterial toxin 44" evidence="1">
    <location>
        <begin position="256"/>
        <end position="358"/>
    </location>
</feature>
<evidence type="ECO:0000259" key="1">
    <source>
        <dbReference type="Pfam" id="PF15607"/>
    </source>
</evidence>
<dbReference type="InterPro" id="IPR028946">
    <property type="entry name" value="Ntox44"/>
</dbReference>
<sequence>MGNKQFELTNHLGNVLAVISNKKLARGSGSTVDYYDAELLSATDYYPFGMQMPGRVFNGGGYRFGMNGQEKVDEISGSGNHYTAPFWEYDPRIGRRWNIDPILKRYESSYATFANNPIGITDRLGNDTVLYTQNSGWKLNAFTKKGGDPRNIIYTVNELASNYNAKDPWATARVLLYEVGSKVKDPSVKKGITGKSLPSNHPLSFNAETGKGGTLAGQPVFEADLYDMTGTFMKVLRDGNSHFLPTKTGPWKYWFYTQVTDNGPYDTKSTKRSNTSDVPVFAVTYIGEWTLWGGTLRRYDDYGNISYRYWGRLYGFSEKYLLQKSDDNQDTMNGTTTTGVGDEPRDKYSIMMGFKLYNREH</sequence>
<protein>
    <recommendedName>
        <fullName evidence="1">Bacterial toxin 44 domain-containing protein</fullName>
    </recommendedName>
</protein>